<dbReference type="AlphaFoldDB" id="A0A917Y3Z2"/>
<organism evidence="3 4">
    <name type="scientific">Streptomyces albiflavescens</name>
    <dbReference type="NCBI Taxonomy" id="1623582"/>
    <lineage>
        <taxon>Bacteria</taxon>
        <taxon>Bacillati</taxon>
        <taxon>Actinomycetota</taxon>
        <taxon>Actinomycetes</taxon>
        <taxon>Kitasatosporales</taxon>
        <taxon>Streptomycetaceae</taxon>
        <taxon>Streptomyces</taxon>
    </lineage>
</organism>
<comment type="caution">
    <text evidence="3">The sequence shown here is derived from an EMBL/GenBank/DDBJ whole genome shotgun (WGS) entry which is preliminary data.</text>
</comment>
<dbReference type="Pfam" id="PF00497">
    <property type="entry name" value="SBP_bac_3"/>
    <property type="match status" value="1"/>
</dbReference>
<dbReference type="EMBL" id="BMMM01000005">
    <property type="protein sequence ID" value="GGN64110.1"/>
    <property type="molecule type" value="Genomic_DNA"/>
</dbReference>
<protein>
    <submittedName>
        <fullName evidence="3">ABC transporter substrate-binding protein</fullName>
    </submittedName>
</protein>
<dbReference type="Gene3D" id="3.40.190.10">
    <property type="entry name" value="Periplasmic binding protein-like II"/>
    <property type="match status" value="2"/>
</dbReference>
<evidence type="ECO:0000313" key="3">
    <source>
        <dbReference type="EMBL" id="GGN64110.1"/>
    </source>
</evidence>
<evidence type="ECO:0000256" key="1">
    <source>
        <dbReference type="ARBA" id="ARBA00022729"/>
    </source>
</evidence>
<keyword evidence="4" id="KW-1185">Reference proteome</keyword>
<proteinExistence type="predicted"/>
<dbReference type="PANTHER" id="PTHR35936:SF17">
    <property type="entry name" value="ARGININE-BINDING EXTRACELLULAR PROTEIN ARTP"/>
    <property type="match status" value="1"/>
</dbReference>
<reference evidence="3 4" key="1">
    <citation type="journal article" date="2014" name="Int. J. Syst. Evol. Microbiol.">
        <title>Complete genome sequence of Corynebacterium casei LMG S-19264T (=DSM 44701T), isolated from a smear-ripened cheese.</title>
        <authorList>
            <consortium name="US DOE Joint Genome Institute (JGI-PGF)"/>
            <person name="Walter F."/>
            <person name="Albersmeier A."/>
            <person name="Kalinowski J."/>
            <person name="Ruckert C."/>
        </authorList>
    </citation>
    <scope>NUCLEOTIDE SEQUENCE [LARGE SCALE GENOMIC DNA]</scope>
    <source>
        <strain evidence="3 4">CGMCC 4.7111</strain>
    </source>
</reference>
<dbReference type="Proteomes" id="UP000600365">
    <property type="component" value="Unassembled WGS sequence"/>
</dbReference>
<dbReference type="SMART" id="SM00062">
    <property type="entry name" value="PBPb"/>
    <property type="match status" value="1"/>
</dbReference>
<accession>A0A917Y3Z2</accession>
<feature type="domain" description="Solute-binding protein family 3/N-terminal" evidence="2">
    <location>
        <begin position="5"/>
        <end position="236"/>
    </location>
</feature>
<dbReference type="CDD" id="cd01004">
    <property type="entry name" value="PBP2_MidA_like"/>
    <property type="match status" value="1"/>
</dbReference>
<name>A0A917Y3Z2_9ACTN</name>
<keyword evidence="1" id="KW-0732">Signal</keyword>
<dbReference type="SUPFAM" id="SSF53850">
    <property type="entry name" value="Periplasmic binding protein-like II"/>
    <property type="match status" value="1"/>
</dbReference>
<gene>
    <name evidence="3" type="ORF">GCM10011579_033170</name>
</gene>
<dbReference type="InterPro" id="IPR001638">
    <property type="entry name" value="Solute-binding_3/MltF_N"/>
</dbReference>
<evidence type="ECO:0000259" key="2">
    <source>
        <dbReference type="SMART" id="SM00062"/>
    </source>
</evidence>
<evidence type="ECO:0000313" key="4">
    <source>
        <dbReference type="Proteomes" id="UP000600365"/>
    </source>
</evidence>
<sequence length="240" mass="25499">MKSGNLKVCTALSTGNPPTYYFESGQKPVGAEIDLAHAVGQHLGLKVDFADTAFASLIPSLQGGKCDVVMSSLYIKPEREKVVDFVPYMMSGTAIAVPKGNPKQVTGMDDSVCGLRMAATVGKTGALLASGQRDRCESDGKPALQVQQLDSTTAGIQTVMTGQTNAYAGETPVILYYQDRQPNTFQMAGKSFGAIKVGAAVKKGNKPLQDALAKAFDEIRADGDYAKILKRWNLSELALS</sequence>
<dbReference type="PANTHER" id="PTHR35936">
    <property type="entry name" value="MEMBRANE-BOUND LYTIC MUREIN TRANSGLYCOSYLASE F"/>
    <property type="match status" value="1"/>
</dbReference>